<feature type="region of interest" description="Disordered" evidence="1">
    <location>
        <begin position="13"/>
        <end position="49"/>
    </location>
</feature>
<evidence type="ECO:0000256" key="1">
    <source>
        <dbReference type="SAM" id="MobiDB-lite"/>
    </source>
</evidence>
<sequence length="183" mass="19566">MAQAAYLLPGVPVHQPSHLDGDPSLATEILPGPPSILSVQQPHKRDPKKPVYSYLHPTDPGSTYSGIVHGTIVAQEEALKGKRSAVSGRAQRASARNHNGAVSGEVPEPSLPVSEPYIMVVDDDTSPSRSNSLPAVDAGIAATDKTRLREKGKGREIEPAVRVKEEPRTMSLHATPDPPNQQR</sequence>
<dbReference type="Proteomes" id="UP000636479">
    <property type="component" value="Unassembled WGS sequence"/>
</dbReference>
<organism evidence="2 3">
    <name type="scientific">Mycena indigotica</name>
    <dbReference type="NCBI Taxonomy" id="2126181"/>
    <lineage>
        <taxon>Eukaryota</taxon>
        <taxon>Fungi</taxon>
        <taxon>Dikarya</taxon>
        <taxon>Basidiomycota</taxon>
        <taxon>Agaricomycotina</taxon>
        <taxon>Agaricomycetes</taxon>
        <taxon>Agaricomycetidae</taxon>
        <taxon>Agaricales</taxon>
        <taxon>Marasmiineae</taxon>
        <taxon>Mycenaceae</taxon>
        <taxon>Mycena</taxon>
    </lineage>
</organism>
<dbReference type="OrthoDB" id="5876363at2759"/>
<evidence type="ECO:0000313" key="3">
    <source>
        <dbReference type="Proteomes" id="UP000636479"/>
    </source>
</evidence>
<proteinExistence type="predicted"/>
<dbReference type="RefSeq" id="XP_037216534.1">
    <property type="nucleotide sequence ID" value="XM_037367140.1"/>
</dbReference>
<name>A0A8H6VX66_9AGAR</name>
<gene>
    <name evidence="2" type="ORF">MIND_01055900</name>
</gene>
<evidence type="ECO:0000313" key="2">
    <source>
        <dbReference type="EMBL" id="KAF7295171.1"/>
    </source>
</evidence>
<dbReference type="GeneID" id="59349656"/>
<comment type="caution">
    <text evidence="2">The sequence shown here is derived from an EMBL/GenBank/DDBJ whole genome shotgun (WGS) entry which is preliminary data.</text>
</comment>
<dbReference type="EMBL" id="JACAZF010000009">
    <property type="protein sequence ID" value="KAF7295171.1"/>
    <property type="molecule type" value="Genomic_DNA"/>
</dbReference>
<protein>
    <submittedName>
        <fullName evidence="2">Histone deacetylase associated PHD protein-2</fullName>
    </submittedName>
</protein>
<keyword evidence="3" id="KW-1185">Reference proteome</keyword>
<feature type="region of interest" description="Disordered" evidence="1">
    <location>
        <begin position="83"/>
        <end position="110"/>
    </location>
</feature>
<accession>A0A8H6VX66</accession>
<feature type="region of interest" description="Disordered" evidence="1">
    <location>
        <begin position="122"/>
        <end position="183"/>
    </location>
</feature>
<feature type="compositionally biased region" description="Basic and acidic residues" evidence="1">
    <location>
        <begin position="144"/>
        <end position="168"/>
    </location>
</feature>
<reference evidence="2" key="1">
    <citation type="submission" date="2020-05" db="EMBL/GenBank/DDBJ databases">
        <title>Mycena genomes resolve the evolution of fungal bioluminescence.</title>
        <authorList>
            <person name="Tsai I.J."/>
        </authorList>
    </citation>
    <scope>NUCLEOTIDE SEQUENCE</scope>
    <source>
        <strain evidence="2">171206Taipei</strain>
    </source>
</reference>
<dbReference type="AlphaFoldDB" id="A0A8H6VX66"/>